<evidence type="ECO:0000256" key="2">
    <source>
        <dbReference type="SAM" id="Phobius"/>
    </source>
</evidence>
<dbReference type="EMBL" id="FOME01000004">
    <property type="protein sequence ID" value="SFD44166.1"/>
    <property type="molecule type" value="Genomic_DNA"/>
</dbReference>
<feature type="transmembrane region" description="Helical" evidence="2">
    <location>
        <begin position="108"/>
        <end position="132"/>
    </location>
</feature>
<accession>A0A1H6E820</accession>
<proteinExistence type="predicted"/>
<feature type="transmembrane region" description="Helical" evidence="2">
    <location>
        <begin position="152"/>
        <end position="173"/>
    </location>
</feature>
<feature type="compositionally biased region" description="Polar residues" evidence="1">
    <location>
        <begin position="232"/>
        <end position="243"/>
    </location>
</feature>
<evidence type="ECO:0000313" key="3">
    <source>
        <dbReference type="EMBL" id="SEG93299.1"/>
    </source>
</evidence>
<reference evidence="3" key="2">
    <citation type="submission" date="2016-10" db="EMBL/GenBank/DDBJ databases">
        <authorList>
            <person name="de Groot N.N."/>
        </authorList>
    </citation>
    <scope>NUCLEOTIDE SEQUENCE [LARGE SCALE GENOMIC DNA]</scope>
    <source>
        <strain evidence="3">ATCC 20501</strain>
    </source>
</reference>
<keyword evidence="2" id="KW-0812">Transmembrane</keyword>
<name>A0A1H6E820_9PSEU</name>
<dbReference type="Pfam" id="PF05552">
    <property type="entry name" value="MS_channel_1st_1"/>
    <property type="match status" value="2"/>
</dbReference>
<feature type="transmembrane region" description="Helical" evidence="2">
    <location>
        <begin position="75"/>
        <end position="96"/>
    </location>
</feature>
<accession>A0A1I1SCH0</accession>
<organism evidence="3 6">
    <name type="scientific">Saccharopolyspora kobensis</name>
    <dbReference type="NCBI Taxonomy" id="146035"/>
    <lineage>
        <taxon>Bacteria</taxon>
        <taxon>Bacillati</taxon>
        <taxon>Actinomycetota</taxon>
        <taxon>Actinomycetes</taxon>
        <taxon>Pseudonocardiales</taxon>
        <taxon>Pseudonocardiaceae</taxon>
        <taxon>Saccharopolyspora</taxon>
    </lineage>
</organism>
<dbReference type="InterPro" id="IPR008910">
    <property type="entry name" value="MSC_TM_helix"/>
</dbReference>
<feature type="transmembrane region" description="Helical" evidence="2">
    <location>
        <begin position="179"/>
        <end position="200"/>
    </location>
</feature>
<sequence>MDTLQTGLAQAWANIATFVPKLAMFLVVLLIGWLIAKAVSKAIQVAFVRLGFTRLLKRAGLADMAAKTQVDLGGLLIKVVYYFILLIFLQLALGAFGPNPVKDLIDQIVLFLPRVLVAIVLVLVAAAVGRVVGDLVRGALGGRPVGGVLSKITFGFIVALGVIAALNQMGIALTVTTPILITVLATVGGVIVVGVGGGLIGPMQQRWGKWLSGVEKQFSTPNGTKNGAEPTEQVTPNTGTSGL</sequence>
<protein>
    <submittedName>
        <fullName evidence="3">Conserved TM helix</fullName>
    </submittedName>
</protein>
<keyword evidence="5" id="KW-1185">Reference proteome</keyword>
<keyword evidence="2" id="KW-1133">Transmembrane helix</keyword>
<dbReference type="Proteomes" id="UP000236729">
    <property type="component" value="Unassembled WGS sequence"/>
</dbReference>
<evidence type="ECO:0000313" key="5">
    <source>
        <dbReference type="Proteomes" id="UP000199690"/>
    </source>
</evidence>
<evidence type="ECO:0000313" key="6">
    <source>
        <dbReference type="Proteomes" id="UP000236729"/>
    </source>
</evidence>
<reference evidence="5 6" key="1">
    <citation type="submission" date="2016-10" db="EMBL/GenBank/DDBJ databases">
        <authorList>
            <person name="Varghese N."/>
            <person name="Submissions S."/>
        </authorList>
    </citation>
    <scope>NUCLEOTIDE SEQUENCE [LARGE SCALE GENOMIC DNA]</scope>
    <source>
        <strain evidence="6">ATCC 20501</strain>
        <strain evidence="4 5">CGMCC 4.3529</strain>
    </source>
</reference>
<dbReference type="Proteomes" id="UP000199690">
    <property type="component" value="Unassembled WGS sequence"/>
</dbReference>
<feature type="region of interest" description="Disordered" evidence="1">
    <location>
        <begin position="219"/>
        <end position="243"/>
    </location>
</feature>
<evidence type="ECO:0000313" key="4">
    <source>
        <dbReference type="EMBL" id="SFD44166.1"/>
    </source>
</evidence>
<dbReference type="EMBL" id="FNVB01000009">
    <property type="protein sequence ID" value="SEG93299.1"/>
    <property type="molecule type" value="Genomic_DNA"/>
</dbReference>
<gene>
    <name evidence="3" type="ORF">SAMN02982929_05787</name>
    <name evidence="4" type="ORF">SAMN05216506_104316</name>
</gene>
<keyword evidence="2" id="KW-0472">Membrane</keyword>
<feature type="transmembrane region" description="Helical" evidence="2">
    <location>
        <begin position="12"/>
        <end position="36"/>
    </location>
</feature>
<dbReference type="RefSeq" id="WP_107916110.1">
    <property type="nucleotide sequence ID" value="NZ_FNVB01000009.1"/>
</dbReference>
<dbReference type="AlphaFoldDB" id="A0A1H6E820"/>
<evidence type="ECO:0000256" key="1">
    <source>
        <dbReference type="SAM" id="MobiDB-lite"/>
    </source>
</evidence>